<dbReference type="GeneID" id="85006815"/>
<evidence type="ECO:0000256" key="13">
    <source>
        <dbReference type="ARBA" id="ARBA00022833"/>
    </source>
</evidence>
<dbReference type="EMBL" id="ACUX02000004">
    <property type="protein sequence ID" value="EEZ62052.1"/>
    <property type="molecule type" value="Genomic_DNA"/>
</dbReference>
<organism evidence="21 22">
    <name type="scientific">Slackia exigua (strain ATCC 700122 / DSM 15923 / CIP 105133 / JCM 11022 / KCTC 5966 / S-7)</name>
    <dbReference type="NCBI Taxonomy" id="649764"/>
    <lineage>
        <taxon>Bacteria</taxon>
        <taxon>Bacillati</taxon>
        <taxon>Actinomycetota</taxon>
        <taxon>Coriobacteriia</taxon>
        <taxon>Eggerthellales</taxon>
        <taxon>Eggerthellaceae</taxon>
        <taxon>Slackia</taxon>
    </lineage>
</organism>
<evidence type="ECO:0000256" key="14">
    <source>
        <dbReference type="ARBA" id="ARBA00023027"/>
    </source>
</evidence>
<keyword evidence="12 18" id="KW-0547">Nucleotide-binding</keyword>
<evidence type="ECO:0000256" key="17">
    <source>
        <dbReference type="ARBA" id="ARBA00023285"/>
    </source>
</evidence>
<dbReference type="Pfam" id="PF01761">
    <property type="entry name" value="DHQ_synthase"/>
    <property type="match status" value="1"/>
</dbReference>
<comment type="pathway">
    <text evidence="5 18">Metabolic intermediate biosynthesis; chorismate biosynthesis; chorismate from D-erythrose 4-phosphate and phosphoenolpyruvate: step 2/7.</text>
</comment>
<evidence type="ECO:0000256" key="11">
    <source>
        <dbReference type="ARBA" id="ARBA00022723"/>
    </source>
</evidence>
<comment type="catalytic activity">
    <reaction evidence="1 18">
        <text>7-phospho-2-dehydro-3-deoxy-D-arabino-heptonate = 3-dehydroquinate + phosphate</text>
        <dbReference type="Rhea" id="RHEA:21968"/>
        <dbReference type="ChEBI" id="CHEBI:32364"/>
        <dbReference type="ChEBI" id="CHEBI:43474"/>
        <dbReference type="ChEBI" id="CHEBI:58394"/>
        <dbReference type="EC" id="4.2.3.4"/>
    </reaction>
</comment>
<dbReference type="GO" id="GO:0000166">
    <property type="term" value="F:nucleotide binding"/>
    <property type="evidence" value="ECO:0007669"/>
    <property type="project" value="UniProtKB-KW"/>
</dbReference>
<evidence type="ECO:0000256" key="7">
    <source>
        <dbReference type="ARBA" id="ARBA00013031"/>
    </source>
</evidence>
<evidence type="ECO:0000256" key="2">
    <source>
        <dbReference type="ARBA" id="ARBA00001911"/>
    </source>
</evidence>
<dbReference type="NCBIfam" id="TIGR01357">
    <property type="entry name" value="aroB"/>
    <property type="match status" value="1"/>
</dbReference>
<evidence type="ECO:0000259" key="19">
    <source>
        <dbReference type="Pfam" id="PF01761"/>
    </source>
</evidence>
<dbReference type="PIRSF" id="PIRSF001455">
    <property type="entry name" value="DHQ_synth"/>
    <property type="match status" value="1"/>
</dbReference>
<dbReference type="GO" id="GO:0005737">
    <property type="term" value="C:cytoplasm"/>
    <property type="evidence" value="ECO:0007669"/>
    <property type="project" value="UniProtKB-SubCell"/>
</dbReference>
<dbReference type="InterPro" id="IPR050071">
    <property type="entry name" value="Dehydroquinate_synthase"/>
</dbReference>
<dbReference type="GO" id="GO:0009073">
    <property type="term" value="P:aromatic amino acid family biosynthetic process"/>
    <property type="evidence" value="ECO:0007669"/>
    <property type="project" value="UniProtKB-KW"/>
</dbReference>
<sequence>MTAVDVHASKDYTVFIDELSLDDIGGLARRVSGGDAALIVSDGNVAPRYLARTRASLETAGYPVSTFVFPAGEKSKTLSTFARAIDACAEAGLTRSSVVIALGGGVTGDIAGFVAASYMRGCRCIQMPTSLLACVDSSVGGKVGVDIPAGKNLVGAFFQPDAVLIDTSLLSTLDPVFFTDGCAEIIKYGAIRDAALFEELASPLMPGDARLPDIIARCVALKRDIVEADERERGLRKLLNFGHTVGHAIESLTGFQVHHGFAVATGMAVVTRAAARSGLCALDTLERIERIVQAYGFDIETPLSPRALAEAMRADKKRTGDAIGFIVVDAIGTAAIREVPMNGIEAFLEGSCASIHPSSLTSKERSCHRA</sequence>
<evidence type="ECO:0000256" key="4">
    <source>
        <dbReference type="ARBA" id="ARBA00004496"/>
    </source>
</evidence>
<evidence type="ECO:0000256" key="15">
    <source>
        <dbReference type="ARBA" id="ARBA00023141"/>
    </source>
</evidence>
<dbReference type="GO" id="GO:0008652">
    <property type="term" value="P:amino acid biosynthetic process"/>
    <property type="evidence" value="ECO:0007669"/>
    <property type="project" value="UniProtKB-KW"/>
</dbReference>
<comment type="cofactor">
    <cofactor evidence="3">
        <name>Zn(2+)</name>
        <dbReference type="ChEBI" id="CHEBI:29105"/>
    </cofactor>
</comment>
<evidence type="ECO:0000256" key="18">
    <source>
        <dbReference type="HAMAP-Rule" id="MF_00110"/>
    </source>
</evidence>
<accession>D0WEB4</accession>
<dbReference type="InterPro" id="IPR016037">
    <property type="entry name" value="DHQ_synth_AroB"/>
</dbReference>
<dbReference type="GO" id="GO:0009423">
    <property type="term" value="P:chorismate biosynthetic process"/>
    <property type="evidence" value="ECO:0007669"/>
    <property type="project" value="UniProtKB-UniRule"/>
</dbReference>
<dbReference type="AlphaFoldDB" id="D0WEB4"/>
<dbReference type="UniPathway" id="UPA00053">
    <property type="reaction ID" value="UER00085"/>
</dbReference>
<dbReference type="PANTHER" id="PTHR43622:SF7">
    <property type="entry name" value="3-DEHYDROQUINATE SYNTHASE, CHLOROPLASTIC"/>
    <property type="match status" value="1"/>
</dbReference>
<comment type="cofactor">
    <cofactor evidence="18">
        <name>Co(2+)</name>
        <dbReference type="ChEBI" id="CHEBI:48828"/>
    </cofactor>
    <cofactor evidence="18">
        <name>Zn(2+)</name>
        <dbReference type="ChEBI" id="CHEBI:29105"/>
    </cofactor>
    <text evidence="18">Binds 1 divalent metal cation per subunit. Can use either Co(2+) or Zn(2+).</text>
</comment>
<dbReference type="Proteomes" id="UP000006001">
    <property type="component" value="Unassembled WGS sequence"/>
</dbReference>
<comment type="cofactor">
    <cofactor evidence="2 18">
        <name>NAD(+)</name>
        <dbReference type="ChEBI" id="CHEBI:57540"/>
    </cofactor>
</comment>
<dbReference type="Gene3D" id="3.40.50.1970">
    <property type="match status" value="1"/>
</dbReference>
<gene>
    <name evidence="18 21" type="primary">aroB</name>
    <name evidence="21" type="ORF">HMPREF0762_00139</name>
</gene>
<keyword evidence="17 18" id="KW-0170">Cobalt</keyword>
<dbReference type="HOGENOM" id="CLU_001201_0_2_11"/>
<reference evidence="21" key="1">
    <citation type="submission" date="2009-10" db="EMBL/GenBank/DDBJ databases">
        <authorList>
            <person name="Weinstock G."/>
            <person name="Sodergren E."/>
            <person name="Clifton S."/>
            <person name="Fulton L."/>
            <person name="Fulton B."/>
            <person name="Courtney L."/>
            <person name="Fronick C."/>
            <person name="Harrison M."/>
            <person name="Strong C."/>
            <person name="Farmer C."/>
            <person name="Delahaunty K."/>
            <person name="Markovic C."/>
            <person name="Hall O."/>
            <person name="Minx P."/>
            <person name="Tomlinson C."/>
            <person name="Mitreva M."/>
            <person name="Nelson J."/>
            <person name="Hou S."/>
            <person name="Wollam A."/>
            <person name="Pepin K.H."/>
            <person name="Johnson M."/>
            <person name="Bhonagiri V."/>
            <person name="Nash W.E."/>
            <person name="Warren W."/>
            <person name="Chinwalla A."/>
            <person name="Mardis E.R."/>
            <person name="Wilson R.K."/>
        </authorList>
    </citation>
    <scope>NUCLEOTIDE SEQUENCE [LARGE SCALE GENOMIC DNA]</scope>
    <source>
        <strain evidence="21">ATCC 700122</strain>
    </source>
</reference>
<dbReference type="Pfam" id="PF24621">
    <property type="entry name" value="DHQS_C"/>
    <property type="match status" value="1"/>
</dbReference>
<dbReference type="SUPFAM" id="SSF56796">
    <property type="entry name" value="Dehydroquinate synthase-like"/>
    <property type="match status" value="1"/>
</dbReference>
<feature type="binding site" evidence="18">
    <location>
        <begin position="129"/>
        <end position="130"/>
    </location>
    <ligand>
        <name>NAD(+)</name>
        <dbReference type="ChEBI" id="CHEBI:57540"/>
    </ligand>
</feature>
<dbReference type="GO" id="GO:0046872">
    <property type="term" value="F:metal ion binding"/>
    <property type="evidence" value="ECO:0007669"/>
    <property type="project" value="UniProtKB-KW"/>
</dbReference>
<evidence type="ECO:0000256" key="1">
    <source>
        <dbReference type="ARBA" id="ARBA00001393"/>
    </source>
</evidence>
<evidence type="ECO:0000256" key="5">
    <source>
        <dbReference type="ARBA" id="ARBA00004661"/>
    </source>
</evidence>
<evidence type="ECO:0000256" key="12">
    <source>
        <dbReference type="ARBA" id="ARBA00022741"/>
    </source>
</evidence>
<dbReference type="eggNOG" id="COG0337">
    <property type="taxonomic scope" value="Bacteria"/>
</dbReference>
<evidence type="ECO:0000313" key="22">
    <source>
        <dbReference type="Proteomes" id="UP000006001"/>
    </source>
</evidence>
<keyword evidence="15 18" id="KW-0057">Aromatic amino acid biosynthesis</keyword>
<feature type="binding site" evidence="18">
    <location>
        <position position="142"/>
    </location>
    <ligand>
        <name>NAD(+)</name>
        <dbReference type="ChEBI" id="CHEBI:57540"/>
    </ligand>
</feature>
<feature type="binding site" evidence="18">
    <location>
        <position position="243"/>
    </location>
    <ligand>
        <name>Zn(2+)</name>
        <dbReference type="ChEBI" id="CHEBI:29105"/>
    </ligand>
</feature>
<dbReference type="CDD" id="cd08195">
    <property type="entry name" value="DHQS"/>
    <property type="match status" value="1"/>
</dbReference>
<keyword evidence="14 18" id="KW-0520">NAD</keyword>
<dbReference type="InterPro" id="IPR030963">
    <property type="entry name" value="DHQ_synth_fam"/>
</dbReference>
<comment type="similarity">
    <text evidence="6 18">Belongs to the sugar phosphate cyclases superfamily. Dehydroquinate synthase family.</text>
</comment>
<dbReference type="FunFam" id="3.40.50.1970:FF:000007">
    <property type="entry name" value="Pentafunctional AROM polypeptide"/>
    <property type="match status" value="1"/>
</dbReference>
<comment type="subcellular location">
    <subcellularLocation>
        <location evidence="4 18">Cytoplasm</location>
    </subcellularLocation>
</comment>
<dbReference type="PANTHER" id="PTHR43622">
    <property type="entry name" value="3-DEHYDROQUINATE SYNTHASE"/>
    <property type="match status" value="1"/>
</dbReference>
<dbReference type="EC" id="4.2.3.4" evidence="7 18"/>
<dbReference type="InterPro" id="IPR056179">
    <property type="entry name" value="DHQS_C"/>
</dbReference>
<evidence type="ECO:0000256" key="8">
    <source>
        <dbReference type="ARBA" id="ARBA00017684"/>
    </source>
</evidence>
<dbReference type="InterPro" id="IPR030960">
    <property type="entry name" value="DHQS/DOIS_N"/>
</dbReference>
<feature type="binding site" evidence="18">
    <location>
        <begin position="105"/>
        <end position="109"/>
    </location>
    <ligand>
        <name>NAD(+)</name>
        <dbReference type="ChEBI" id="CHEBI:57540"/>
    </ligand>
</feature>
<keyword evidence="16 18" id="KW-0456">Lyase</keyword>
<evidence type="ECO:0000256" key="16">
    <source>
        <dbReference type="ARBA" id="ARBA00023239"/>
    </source>
</evidence>
<keyword evidence="9 18" id="KW-0963">Cytoplasm</keyword>
<evidence type="ECO:0000256" key="6">
    <source>
        <dbReference type="ARBA" id="ARBA00005412"/>
    </source>
</evidence>
<keyword evidence="11 18" id="KW-0479">Metal-binding</keyword>
<evidence type="ECO:0000259" key="20">
    <source>
        <dbReference type="Pfam" id="PF24621"/>
    </source>
</evidence>
<feature type="domain" description="3-dehydroquinate synthase C-terminal" evidence="20">
    <location>
        <begin position="181"/>
        <end position="317"/>
    </location>
</feature>
<proteinExistence type="inferred from homology"/>
<keyword evidence="22" id="KW-1185">Reference proteome</keyword>
<evidence type="ECO:0000256" key="3">
    <source>
        <dbReference type="ARBA" id="ARBA00001947"/>
    </source>
</evidence>
<feature type="domain" description="3-dehydroquinate synthase N-terminal" evidence="19">
    <location>
        <begin position="67"/>
        <end position="175"/>
    </location>
</feature>
<keyword evidence="13 18" id="KW-0862">Zinc</keyword>
<feature type="binding site" evidence="18">
    <location>
        <position position="259"/>
    </location>
    <ligand>
        <name>Zn(2+)</name>
        <dbReference type="ChEBI" id="CHEBI:29105"/>
    </ligand>
</feature>
<keyword evidence="10 18" id="KW-0028">Amino-acid biosynthesis</keyword>
<feature type="binding site" evidence="18">
    <location>
        <position position="184"/>
    </location>
    <ligand>
        <name>Zn(2+)</name>
        <dbReference type="ChEBI" id="CHEBI:29105"/>
    </ligand>
</feature>
<comment type="function">
    <text evidence="18">Catalyzes the conversion of 3-deoxy-D-arabino-heptulosonate 7-phosphate (DAHP) to dehydroquinate (DHQ).</text>
</comment>
<dbReference type="Gene3D" id="1.20.1090.10">
    <property type="entry name" value="Dehydroquinate synthase-like - alpha domain"/>
    <property type="match status" value="1"/>
</dbReference>
<dbReference type="RefSeq" id="WP_006361387.1">
    <property type="nucleotide sequence ID" value="NZ_GG700630.1"/>
</dbReference>
<evidence type="ECO:0000313" key="21">
    <source>
        <dbReference type="EMBL" id="EEZ62052.1"/>
    </source>
</evidence>
<evidence type="ECO:0000256" key="9">
    <source>
        <dbReference type="ARBA" id="ARBA00022490"/>
    </source>
</evidence>
<feature type="binding site" evidence="18">
    <location>
        <position position="151"/>
    </location>
    <ligand>
        <name>NAD(+)</name>
        <dbReference type="ChEBI" id="CHEBI:57540"/>
    </ligand>
</feature>
<dbReference type="OrthoDB" id="9806583at2"/>
<dbReference type="GO" id="GO:0003856">
    <property type="term" value="F:3-dehydroquinate synthase activity"/>
    <property type="evidence" value="ECO:0007669"/>
    <property type="project" value="UniProtKB-UniRule"/>
</dbReference>
<comment type="caution">
    <text evidence="18">Lacks conserved residue(s) required for the propagation of feature annotation.</text>
</comment>
<dbReference type="HAMAP" id="MF_00110">
    <property type="entry name" value="DHQ_synthase"/>
    <property type="match status" value="1"/>
</dbReference>
<name>D0WEB4_SLAES</name>
<protein>
    <recommendedName>
        <fullName evidence="8 18">3-dehydroquinate synthase</fullName>
        <shortName evidence="18">DHQS</shortName>
        <ecNumber evidence="7 18">4.2.3.4</ecNumber>
    </recommendedName>
</protein>
<comment type="caution">
    <text evidence="21">The sequence shown here is derived from an EMBL/GenBank/DDBJ whole genome shotgun (WGS) entry which is preliminary data.</text>
</comment>
<evidence type="ECO:0000256" key="10">
    <source>
        <dbReference type="ARBA" id="ARBA00022605"/>
    </source>
</evidence>
<dbReference type="STRING" id="649764.HMPREF0762_00139"/>